<dbReference type="CDD" id="cd03144">
    <property type="entry name" value="GATase1_ScBLP_like"/>
    <property type="match status" value="1"/>
</dbReference>
<dbReference type="PROSITE" id="PS51733">
    <property type="entry name" value="BPL_LPL_CATALYTIC"/>
    <property type="match status" value="1"/>
</dbReference>
<dbReference type="Pfam" id="PF03099">
    <property type="entry name" value="BPL_LplA_LipB"/>
    <property type="match status" value="1"/>
</dbReference>
<proteinExistence type="inferred from homology"/>
<feature type="region of interest" description="Disordered" evidence="3">
    <location>
        <begin position="321"/>
        <end position="342"/>
    </location>
</feature>
<dbReference type="SUPFAM" id="SSF52317">
    <property type="entry name" value="Class I glutamine amidotransferase-like"/>
    <property type="match status" value="2"/>
</dbReference>
<keyword evidence="2" id="KW-0436">Ligase</keyword>
<dbReference type="GO" id="GO:0005737">
    <property type="term" value="C:cytoplasm"/>
    <property type="evidence" value="ECO:0007669"/>
    <property type="project" value="TreeGrafter"/>
</dbReference>
<dbReference type="CDD" id="cd16442">
    <property type="entry name" value="BPL"/>
    <property type="match status" value="1"/>
</dbReference>
<dbReference type="EMBL" id="JAQQPM010000008">
    <property type="protein sequence ID" value="KAK2074773.1"/>
    <property type="molecule type" value="Genomic_DNA"/>
</dbReference>
<evidence type="ECO:0000313" key="5">
    <source>
        <dbReference type="EMBL" id="KAK2074773.1"/>
    </source>
</evidence>
<dbReference type="InterPro" id="IPR019197">
    <property type="entry name" value="Biotin-prot_ligase_N"/>
</dbReference>
<dbReference type="InterPro" id="IPR004408">
    <property type="entry name" value="Biotin_CoA_COase_ligase"/>
</dbReference>
<dbReference type="InterPro" id="IPR004143">
    <property type="entry name" value="BPL_LPL_catalytic"/>
</dbReference>
<evidence type="ECO:0000256" key="2">
    <source>
        <dbReference type="ARBA" id="ARBA00022598"/>
    </source>
</evidence>
<feature type="compositionally biased region" description="Basic and acidic residues" evidence="3">
    <location>
        <begin position="322"/>
        <end position="331"/>
    </location>
</feature>
<comment type="similarity">
    <text evidence="1">Belongs to the biotin--protein ligase family.</text>
</comment>
<evidence type="ECO:0000259" key="4">
    <source>
        <dbReference type="PROSITE" id="PS51733"/>
    </source>
</evidence>
<sequence>MASAKKLNVLVYTGSGTTVESVRHCIFTLRRLLSPNYAVIPIAEAALLKEPWTSSCALLVIPGGADLAYCRVLDGPGNRLIAQFVRRGGAYLGLCAGGYYASRRCEFEVGNPALEVVGPRELAFFPGTCRGGAFAGFRYQSEKGARAVRLAVAKEAFAGLPTPPDAFRSYYNGGGVFVQAETLADQGIEILAEYEDVLAVESGARKAALVYCKLGSGGAILTGAHPEFAPENFHHQPDFLKACLAKLGLEVSLEASAVPSLSKLHLSALSSSDVPKLVQSLAAVVTKEDGEDYIKGENDLFHLEKPDSRWDLRALSQALTIEYDKPEERQSPRGTPDPASEYHKVPKSIVSHLVSWPGPRETPSFNHALFYSSLQEYRSQEKDARSWGDTLLYGEVVTSTNTLLEKNITLLSKLPTGFTLTATTQVTGRGRGSNVWVSPAGSLIMSTVINHPADLATSRPIVFIQYLTAIAIVEAIQSYDDGFEGLPVKLKWPNDIYALDPTSEAATQPARARARAPPSAYVKIGGILANCAYSAGSYQVVLGIGLNANNGRPTTSLDALLPLLSAGAPKPRPAPFRIERLVARILTRLEALYGDFCRDGFAPRLERRYYGHWLHTDQIVTLEAEGGVRARVLGITPDWGLLRAEEVREDGIDGALRGSGRLWALQSDENSFDFWKGLVKRKL</sequence>
<evidence type="ECO:0000256" key="1">
    <source>
        <dbReference type="ARBA" id="ARBA00009934"/>
    </source>
</evidence>
<keyword evidence="6" id="KW-1185">Reference proteome</keyword>
<comment type="caution">
    <text evidence="5">The sequence shown here is derived from an EMBL/GenBank/DDBJ whole genome shotgun (WGS) entry which is preliminary data.</text>
</comment>
<dbReference type="Proteomes" id="UP001217918">
    <property type="component" value="Unassembled WGS sequence"/>
</dbReference>
<dbReference type="GO" id="GO:0004077">
    <property type="term" value="F:biotin--[biotin carboxyl-carrier protein] ligase activity"/>
    <property type="evidence" value="ECO:0007669"/>
    <property type="project" value="InterPro"/>
</dbReference>
<protein>
    <recommendedName>
        <fullName evidence="4">BPL/LPL catalytic domain-containing protein</fullName>
    </recommendedName>
</protein>
<dbReference type="PANTHER" id="PTHR12835:SF5">
    <property type="entry name" value="BIOTIN--PROTEIN LIGASE"/>
    <property type="match status" value="1"/>
</dbReference>
<feature type="domain" description="BPL/LPL catalytic" evidence="4">
    <location>
        <begin position="376"/>
        <end position="597"/>
    </location>
</feature>
<evidence type="ECO:0000256" key="3">
    <source>
        <dbReference type="SAM" id="MobiDB-lite"/>
    </source>
</evidence>
<evidence type="ECO:0000313" key="6">
    <source>
        <dbReference type="Proteomes" id="UP001217918"/>
    </source>
</evidence>
<dbReference type="Gene3D" id="3.40.50.880">
    <property type="match status" value="1"/>
</dbReference>
<dbReference type="InterPro" id="IPR029062">
    <property type="entry name" value="Class_I_gatase-like"/>
</dbReference>
<name>A0AAD9IC48_9PEZI</name>
<dbReference type="PANTHER" id="PTHR12835">
    <property type="entry name" value="BIOTIN PROTEIN LIGASE"/>
    <property type="match status" value="1"/>
</dbReference>
<accession>A0AAD9IC48</accession>
<organism evidence="5 6">
    <name type="scientific">Phyllachora maydis</name>
    <dbReference type="NCBI Taxonomy" id="1825666"/>
    <lineage>
        <taxon>Eukaryota</taxon>
        <taxon>Fungi</taxon>
        <taxon>Dikarya</taxon>
        <taxon>Ascomycota</taxon>
        <taxon>Pezizomycotina</taxon>
        <taxon>Sordariomycetes</taxon>
        <taxon>Sordariomycetidae</taxon>
        <taxon>Phyllachorales</taxon>
        <taxon>Phyllachoraceae</taxon>
        <taxon>Phyllachora</taxon>
    </lineage>
</organism>
<dbReference type="InterPro" id="IPR045864">
    <property type="entry name" value="aa-tRNA-synth_II/BPL/LPL"/>
</dbReference>
<dbReference type="Gene3D" id="3.30.930.10">
    <property type="entry name" value="Bira Bifunctional Protein, Domain 2"/>
    <property type="match status" value="1"/>
</dbReference>
<dbReference type="AlphaFoldDB" id="A0AAD9IC48"/>
<dbReference type="Pfam" id="PF09825">
    <property type="entry name" value="BPL_N"/>
    <property type="match status" value="1"/>
</dbReference>
<reference evidence="5" key="1">
    <citation type="journal article" date="2023" name="Mol. Plant Microbe Interact.">
        <title>Elucidating the Obligate Nature and Biological Capacity of an Invasive Fungal Corn Pathogen.</title>
        <authorList>
            <person name="MacCready J.S."/>
            <person name="Roggenkamp E.M."/>
            <person name="Gdanetz K."/>
            <person name="Chilvers M.I."/>
        </authorList>
    </citation>
    <scope>NUCLEOTIDE SEQUENCE</scope>
    <source>
        <strain evidence="5">PM02</strain>
    </source>
</reference>
<dbReference type="SUPFAM" id="SSF55681">
    <property type="entry name" value="Class II aaRS and biotin synthetases"/>
    <property type="match status" value="1"/>
</dbReference>
<gene>
    <name evidence="5" type="ORF">P8C59_008954</name>
</gene>